<dbReference type="RefSeq" id="WP_037763720.1">
    <property type="nucleotide sequence ID" value="NZ_JAHSSQ010000007.1"/>
</dbReference>
<gene>
    <name evidence="4" type="ORF">KVH32_11815</name>
</gene>
<evidence type="ECO:0000256" key="1">
    <source>
        <dbReference type="SAM" id="MobiDB-lite"/>
    </source>
</evidence>
<keyword evidence="5" id="KW-1185">Reference proteome</keyword>
<feature type="region of interest" description="Disordered" evidence="1">
    <location>
        <begin position="1"/>
        <end position="59"/>
    </location>
</feature>
<protein>
    <recommendedName>
        <fullName evidence="3">Ig-like domain-containing protein</fullName>
    </recommendedName>
</protein>
<dbReference type="Proteomes" id="UP000758701">
    <property type="component" value="Unassembled WGS sequence"/>
</dbReference>
<proteinExistence type="predicted"/>
<evidence type="ECO:0000313" key="5">
    <source>
        <dbReference type="Proteomes" id="UP000758701"/>
    </source>
</evidence>
<evidence type="ECO:0000259" key="3">
    <source>
        <dbReference type="PROSITE" id="PS50835"/>
    </source>
</evidence>
<sequence>MTTQPPPQGNPFAQGQPQAPQQPQGQNPYAQGQQGFPQQAGQPGFPPPGEAPYAPVQPQQPKRGFKQYLRIAVAVVALVAIGVGWYVNRDAEDAKKLAVGDCLYNKGSDSDPEVVQVDCGDTKATHTVLKKADGSMVPQLTCQSVEGTTATLTWKETGDSFTLCLGDNK</sequence>
<reference evidence="4 5" key="1">
    <citation type="submission" date="2021-06" db="EMBL/GenBank/DDBJ databases">
        <title>Ecological speciation of a Streptomyces species isolated from different habitats and geographic origins.</title>
        <authorList>
            <person name="Wang J."/>
        </authorList>
    </citation>
    <scope>NUCLEOTIDE SEQUENCE [LARGE SCALE GENOMIC DNA]</scope>
    <source>
        <strain evidence="4 5">FXJ8.012</strain>
    </source>
</reference>
<dbReference type="PROSITE" id="PS50835">
    <property type="entry name" value="IG_LIKE"/>
    <property type="match status" value="1"/>
</dbReference>
<comment type="caution">
    <text evidence="4">The sequence shown here is derived from an EMBL/GenBank/DDBJ whole genome shotgun (WGS) entry which is preliminary data.</text>
</comment>
<dbReference type="InterPro" id="IPR007110">
    <property type="entry name" value="Ig-like_dom"/>
</dbReference>
<feature type="transmembrane region" description="Helical" evidence="2">
    <location>
        <begin position="68"/>
        <end position="87"/>
    </location>
</feature>
<evidence type="ECO:0000313" key="4">
    <source>
        <dbReference type="EMBL" id="MBZ6151849.1"/>
    </source>
</evidence>
<accession>A0ABS7W2U1</accession>
<keyword evidence="2" id="KW-1133">Transmembrane helix</keyword>
<dbReference type="EMBL" id="JAHSTP010000003">
    <property type="protein sequence ID" value="MBZ6151849.1"/>
    <property type="molecule type" value="Genomic_DNA"/>
</dbReference>
<feature type="domain" description="Ig-like" evidence="3">
    <location>
        <begin position="112"/>
        <end position="169"/>
    </location>
</feature>
<keyword evidence="2" id="KW-0812">Transmembrane</keyword>
<dbReference type="SUPFAM" id="SSF81995">
    <property type="entry name" value="beta-sandwich domain of Sec23/24"/>
    <property type="match status" value="1"/>
</dbReference>
<feature type="compositionally biased region" description="Low complexity" evidence="1">
    <location>
        <begin position="10"/>
        <end position="43"/>
    </location>
</feature>
<evidence type="ECO:0000256" key="2">
    <source>
        <dbReference type="SAM" id="Phobius"/>
    </source>
</evidence>
<organism evidence="4 5">
    <name type="scientific">Streptomyces olivaceus</name>
    <dbReference type="NCBI Taxonomy" id="47716"/>
    <lineage>
        <taxon>Bacteria</taxon>
        <taxon>Bacillati</taxon>
        <taxon>Actinomycetota</taxon>
        <taxon>Actinomycetes</taxon>
        <taxon>Kitasatosporales</taxon>
        <taxon>Streptomycetaceae</taxon>
        <taxon>Streptomyces</taxon>
    </lineage>
</organism>
<keyword evidence="2" id="KW-0472">Membrane</keyword>
<name>A0ABS7W2U1_STROV</name>